<dbReference type="InterPro" id="IPR015424">
    <property type="entry name" value="PyrdxlP-dep_Trfase"/>
</dbReference>
<organism evidence="1 2">
    <name type="scientific">Marinomonas arenicola</name>
    <dbReference type="NCBI Taxonomy" id="569601"/>
    <lineage>
        <taxon>Bacteria</taxon>
        <taxon>Pseudomonadati</taxon>
        <taxon>Pseudomonadota</taxon>
        <taxon>Gammaproteobacteria</taxon>
        <taxon>Oceanospirillales</taxon>
        <taxon>Oceanospirillaceae</taxon>
        <taxon>Marinomonas</taxon>
    </lineage>
</organism>
<feature type="non-terminal residue" evidence="1">
    <location>
        <position position="68"/>
    </location>
</feature>
<evidence type="ECO:0000313" key="1">
    <source>
        <dbReference type="EMBL" id="MEL0615178.1"/>
    </source>
</evidence>
<reference evidence="1 2" key="1">
    <citation type="submission" date="2024-02" db="EMBL/GenBank/DDBJ databases">
        <title>Bacteria isolated from the canopy kelp, Nereocystis luetkeana.</title>
        <authorList>
            <person name="Pfister C.A."/>
            <person name="Younker I.T."/>
            <person name="Light S.H."/>
        </authorList>
    </citation>
    <scope>NUCLEOTIDE SEQUENCE [LARGE SCALE GENOMIC DNA]</scope>
    <source>
        <strain evidence="1 2">TI.4.07</strain>
    </source>
</reference>
<keyword evidence="2" id="KW-1185">Reference proteome</keyword>
<keyword evidence="1" id="KW-0032">Aminotransferase</keyword>
<feature type="non-terminal residue" evidence="1">
    <location>
        <position position="1"/>
    </location>
</feature>
<dbReference type="EMBL" id="JBAKAR010000420">
    <property type="protein sequence ID" value="MEL0615178.1"/>
    <property type="molecule type" value="Genomic_DNA"/>
</dbReference>
<sequence length="68" mass="7606">AVRNFSYEGDAMVGPGPVYYHLNKAPLLANRTLSRVDMEIKEGRWVPDMQSLETACAHPNSKMIVLCI</sequence>
<dbReference type="Gene3D" id="3.40.640.10">
    <property type="entry name" value="Type I PLP-dependent aspartate aminotransferase-like (Major domain)"/>
    <property type="match status" value="1"/>
</dbReference>
<dbReference type="InterPro" id="IPR015421">
    <property type="entry name" value="PyrdxlP-dep_Trfase_major"/>
</dbReference>
<comment type="caution">
    <text evidence="1">The sequence shown here is derived from an EMBL/GenBank/DDBJ whole genome shotgun (WGS) entry which is preliminary data.</text>
</comment>
<evidence type="ECO:0000313" key="2">
    <source>
        <dbReference type="Proteomes" id="UP001379949"/>
    </source>
</evidence>
<dbReference type="Proteomes" id="UP001379949">
    <property type="component" value="Unassembled WGS sequence"/>
</dbReference>
<keyword evidence="1" id="KW-0808">Transferase</keyword>
<name>A0ABU9GBP5_9GAMM</name>
<gene>
    <name evidence="1" type="ORF">V6242_18795</name>
</gene>
<dbReference type="GO" id="GO:0008483">
    <property type="term" value="F:transaminase activity"/>
    <property type="evidence" value="ECO:0007669"/>
    <property type="project" value="UniProtKB-KW"/>
</dbReference>
<dbReference type="SUPFAM" id="SSF53383">
    <property type="entry name" value="PLP-dependent transferases"/>
    <property type="match status" value="1"/>
</dbReference>
<accession>A0ABU9GBP5</accession>
<proteinExistence type="predicted"/>
<protein>
    <submittedName>
        <fullName evidence="1">Aspartate aminotransferase</fullName>
    </submittedName>
</protein>